<accession>A0A4P6EZ86</accession>
<protein>
    <submittedName>
        <fullName evidence="2">Uncharacterized protein</fullName>
    </submittedName>
</protein>
<organism evidence="2 3">
    <name type="scientific">Paenibacillus protaetiae</name>
    <dbReference type="NCBI Taxonomy" id="2509456"/>
    <lineage>
        <taxon>Bacteria</taxon>
        <taxon>Bacillati</taxon>
        <taxon>Bacillota</taxon>
        <taxon>Bacilli</taxon>
        <taxon>Bacillales</taxon>
        <taxon>Paenibacillaceae</taxon>
        <taxon>Paenibacillus</taxon>
    </lineage>
</organism>
<dbReference type="KEGG" id="pprt:ET464_18645"/>
<feature type="region of interest" description="Disordered" evidence="1">
    <location>
        <begin position="105"/>
        <end position="207"/>
    </location>
</feature>
<feature type="compositionally biased region" description="Low complexity" evidence="1">
    <location>
        <begin position="112"/>
        <end position="126"/>
    </location>
</feature>
<dbReference type="Proteomes" id="UP000293568">
    <property type="component" value="Chromosome"/>
</dbReference>
<keyword evidence="3" id="KW-1185">Reference proteome</keyword>
<evidence type="ECO:0000313" key="3">
    <source>
        <dbReference type="Proteomes" id="UP000293568"/>
    </source>
</evidence>
<feature type="compositionally biased region" description="Pro residues" evidence="1">
    <location>
        <begin position="39"/>
        <end position="49"/>
    </location>
</feature>
<feature type="region of interest" description="Disordered" evidence="1">
    <location>
        <begin position="1"/>
        <end position="81"/>
    </location>
</feature>
<evidence type="ECO:0000313" key="2">
    <source>
        <dbReference type="EMBL" id="QAY68085.1"/>
    </source>
</evidence>
<name>A0A4P6EZ86_9BACL</name>
<dbReference type="RefSeq" id="WP_129443516.1">
    <property type="nucleotide sequence ID" value="NZ_CP035492.1"/>
</dbReference>
<reference evidence="2 3" key="1">
    <citation type="submission" date="2019-01" db="EMBL/GenBank/DDBJ databases">
        <title>Genome sequencing of strain FW100M-2.</title>
        <authorList>
            <person name="Heo J."/>
            <person name="Kim S.-J."/>
            <person name="Kim J.-S."/>
            <person name="Hong S.-B."/>
            <person name="Kwon S.-W."/>
        </authorList>
    </citation>
    <scope>NUCLEOTIDE SEQUENCE [LARGE SCALE GENOMIC DNA]</scope>
    <source>
        <strain evidence="2 3">FW100M-2</strain>
    </source>
</reference>
<feature type="compositionally biased region" description="Low complexity" evidence="1">
    <location>
        <begin position="135"/>
        <end position="181"/>
    </location>
</feature>
<sequence>MAQSRASKVWMNKVFKQASRHGKGKQPANKTPKTAAPALPVPYYIPPAPYKSSEKQTPGPAGGRHASTGKAASPARGGARRLSAGKIAVPGGFLQPAADAAAPAGEVPRGLSAGRRTAAAAPTASGGNTLPHGPAGALSAGRRTAAAAPTASGGNTLPHGSAGALSAGRRTAAAAPTASGGNTLPHGPAGALSAGRRTASGGSPLSAGGRSFGMAAEKNAVTLSTGTIPRIGNTARFARVVVYNRRPAAIKATVTVIAWSSPGHSRIIQTDNINIPAKHYEYYTADIDEITDDYELRITISERDNVKVYVYNLNEGLDPLDELTIKDSELSTFKY</sequence>
<feature type="compositionally biased region" description="Low complexity" evidence="1">
    <location>
        <begin position="27"/>
        <end position="38"/>
    </location>
</feature>
<dbReference type="AlphaFoldDB" id="A0A4P6EZ86"/>
<evidence type="ECO:0000256" key="1">
    <source>
        <dbReference type="SAM" id="MobiDB-lite"/>
    </source>
</evidence>
<proteinExistence type="predicted"/>
<gene>
    <name evidence="2" type="ORF">ET464_18645</name>
</gene>
<dbReference type="EMBL" id="CP035492">
    <property type="protein sequence ID" value="QAY68085.1"/>
    <property type="molecule type" value="Genomic_DNA"/>
</dbReference>